<dbReference type="CDD" id="cd19511">
    <property type="entry name" value="RecA-like_CDC48_r2-like"/>
    <property type="match status" value="1"/>
</dbReference>
<dbReference type="GeneID" id="17039743"/>
<dbReference type="STRING" id="574566.I0YTL0"/>
<dbReference type="InterPro" id="IPR003593">
    <property type="entry name" value="AAA+_ATPase"/>
</dbReference>
<comment type="caution">
    <text evidence="6">The sequence shown here is derived from an EMBL/GenBank/DDBJ whole genome shotgun (WGS) entry which is preliminary data.</text>
</comment>
<dbReference type="Gene3D" id="1.10.8.60">
    <property type="match status" value="2"/>
</dbReference>
<gene>
    <name evidence="6" type="ORF">COCSUDRAFT_37104</name>
</gene>
<dbReference type="FunFam" id="3.40.50.300:FF:001025">
    <property type="entry name" value="ATPase family, AAA domain-containing 2B"/>
    <property type="match status" value="1"/>
</dbReference>
<dbReference type="Pfam" id="PF17862">
    <property type="entry name" value="AAA_lid_3"/>
    <property type="match status" value="2"/>
</dbReference>
<dbReference type="OrthoDB" id="27435at2759"/>
<dbReference type="GO" id="GO:0016887">
    <property type="term" value="F:ATP hydrolysis activity"/>
    <property type="evidence" value="ECO:0007669"/>
    <property type="project" value="InterPro"/>
</dbReference>
<evidence type="ECO:0000259" key="5">
    <source>
        <dbReference type="SMART" id="SM00382"/>
    </source>
</evidence>
<proteinExistence type="inferred from homology"/>
<dbReference type="PANTHER" id="PTHR23077">
    <property type="entry name" value="AAA-FAMILY ATPASE"/>
    <property type="match status" value="1"/>
</dbReference>
<evidence type="ECO:0000256" key="4">
    <source>
        <dbReference type="RuleBase" id="RU003651"/>
    </source>
</evidence>
<dbReference type="GO" id="GO:0005524">
    <property type="term" value="F:ATP binding"/>
    <property type="evidence" value="ECO:0007669"/>
    <property type="project" value="UniProtKB-KW"/>
</dbReference>
<evidence type="ECO:0000256" key="1">
    <source>
        <dbReference type="ARBA" id="ARBA00022741"/>
    </source>
</evidence>
<keyword evidence="2 4" id="KW-0067">ATP-binding</keyword>
<dbReference type="GO" id="GO:0009507">
    <property type="term" value="C:chloroplast"/>
    <property type="evidence" value="ECO:0007669"/>
    <property type="project" value="TreeGrafter"/>
</dbReference>
<protein>
    <submittedName>
        <fullName evidence="6">Nuclear AAA ATPase</fullName>
    </submittedName>
</protein>
<dbReference type="SUPFAM" id="SSF52540">
    <property type="entry name" value="P-loop containing nucleoside triphosphate hydrolases"/>
    <property type="match status" value="2"/>
</dbReference>
<dbReference type="RefSeq" id="XP_005646273.1">
    <property type="nucleotide sequence ID" value="XM_005646216.1"/>
</dbReference>
<keyword evidence="1 4" id="KW-0547">Nucleotide-binding</keyword>
<dbReference type="PROSITE" id="PS00674">
    <property type="entry name" value="AAA"/>
    <property type="match status" value="2"/>
</dbReference>
<evidence type="ECO:0000256" key="2">
    <source>
        <dbReference type="ARBA" id="ARBA00022840"/>
    </source>
</evidence>
<accession>I0YTL0</accession>
<dbReference type="InterPro" id="IPR050168">
    <property type="entry name" value="AAA_ATPase_domain"/>
</dbReference>
<dbReference type="InterPro" id="IPR027417">
    <property type="entry name" value="P-loop_NTPase"/>
</dbReference>
<name>I0YTL0_COCSC</name>
<dbReference type="InterPro" id="IPR003959">
    <property type="entry name" value="ATPase_AAA_core"/>
</dbReference>
<dbReference type="PANTHER" id="PTHR23077:SF27">
    <property type="entry name" value="ATPASE FAMILY GENE 2 PROTEIN HOMOLOG A"/>
    <property type="match status" value="1"/>
</dbReference>
<dbReference type="Gene3D" id="3.40.50.300">
    <property type="entry name" value="P-loop containing nucleotide triphosphate hydrolases"/>
    <property type="match status" value="2"/>
</dbReference>
<dbReference type="Pfam" id="PF00004">
    <property type="entry name" value="AAA"/>
    <property type="match status" value="2"/>
</dbReference>
<dbReference type="AlphaFoldDB" id="I0YTL0"/>
<dbReference type="eggNOG" id="KOG0730">
    <property type="taxonomic scope" value="Eukaryota"/>
</dbReference>
<keyword evidence="7" id="KW-1185">Reference proteome</keyword>
<organism evidence="6 7">
    <name type="scientific">Coccomyxa subellipsoidea (strain C-169)</name>
    <name type="common">Green microalga</name>
    <dbReference type="NCBI Taxonomy" id="574566"/>
    <lineage>
        <taxon>Eukaryota</taxon>
        <taxon>Viridiplantae</taxon>
        <taxon>Chlorophyta</taxon>
        <taxon>core chlorophytes</taxon>
        <taxon>Trebouxiophyceae</taxon>
        <taxon>Trebouxiophyceae incertae sedis</taxon>
        <taxon>Coccomyxaceae</taxon>
        <taxon>Coccomyxa</taxon>
        <taxon>Coccomyxa subellipsoidea</taxon>
    </lineage>
</organism>
<evidence type="ECO:0000313" key="7">
    <source>
        <dbReference type="Proteomes" id="UP000007264"/>
    </source>
</evidence>
<dbReference type="Proteomes" id="UP000007264">
    <property type="component" value="Unassembled WGS sequence"/>
</dbReference>
<feature type="domain" description="AAA+ ATPase" evidence="5">
    <location>
        <begin position="328"/>
        <end position="469"/>
    </location>
</feature>
<dbReference type="EMBL" id="AGSI01000011">
    <property type="protein sequence ID" value="EIE21729.1"/>
    <property type="molecule type" value="Genomic_DNA"/>
</dbReference>
<dbReference type="KEGG" id="csl:COCSUDRAFT_37104"/>
<dbReference type="SMART" id="SM00382">
    <property type="entry name" value="AAA"/>
    <property type="match status" value="2"/>
</dbReference>
<evidence type="ECO:0000313" key="6">
    <source>
        <dbReference type="EMBL" id="EIE21729.1"/>
    </source>
</evidence>
<reference evidence="6 7" key="1">
    <citation type="journal article" date="2012" name="Genome Biol.">
        <title>The genome of the polar eukaryotic microalga coccomyxa subellipsoidea reveals traits of cold adaptation.</title>
        <authorList>
            <person name="Blanc G."/>
            <person name="Agarkova I."/>
            <person name="Grimwood J."/>
            <person name="Kuo A."/>
            <person name="Brueggeman A."/>
            <person name="Dunigan D."/>
            <person name="Gurnon J."/>
            <person name="Ladunga I."/>
            <person name="Lindquist E."/>
            <person name="Lucas S."/>
            <person name="Pangilinan J."/>
            <person name="Proschold T."/>
            <person name="Salamov A."/>
            <person name="Schmutz J."/>
            <person name="Weeks D."/>
            <person name="Yamada T."/>
            <person name="Claverie J.M."/>
            <person name="Grigoriev I."/>
            <person name="Van Etten J."/>
            <person name="Lomsadze A."/>
            <person name="Borodovsky M."/>
        </authorList>
    </citation>
    <scope>NUCLEOTIDE SEQUENCE [LARGE SCALE GENOMIC DNA]</scope>
    <source>
        <strain evidence="6 7">C-169</strain>
    </source>
</reference>
<sequence length="563" mass="59375">MAAARAAALGARAAWEGYGKLGGVSEHIKALREHVTLPLKAPQLFERLGLRLPRGVLLHGPPGTGKTALACAAAADAGATLFVLNGPDIISEYVGESEIGLQGVFAAARAAAPAVIFIDELDSLAPARSRGAHSAAADEMTGRVVSTLLAAMDARSGADGVIIVAASNRVDAVDSALRRPGRFDRELEVSVPSPAGRLEILRVKLEDINHNLCEENICALAASSHGYVGADLAALCQEAAMCAVRRVVRHRQQGSASVREIPLPVTPLDFRAAQTRVRPSGMREVALELPSVTWADVGGHAAIKQRLKEAVEWPQKHPEMLARMGAKAPRGVLLYGPPGCSKTLLARAVASESGLNFLAVKGSELFSMYVGESEKAVVTLFSRARAAAPSIIFLDEVDGLAAARSEHRSESGGPSVSDRVLSQLLVEMDGIQARGDVVVIAATNRPDLVDAALLRPGRFDSRLYVPPPKDSADRASVLAVLTRATPLAADVELEALADFTPGYTGADLSALVREASMKALQEDIDTTEVAMRHFSAALLEITPSPCVSGVELDMYGRFQQGIQ</sequence>
<dbReference type="InterPro" id="IPR041569">
    <property type="entry name" value="AAA_lid_3"/>
</dbReference>
<evidence type="ECO:0000256" key="3">
    <source>
        <dbReference type="ARBA" id="ARBA00023054"/>
    </source>
</evidence>
<dbReference type="InterPro" id="IPR003960">
    <property type="entry name" value="ATPase_AAA_CS"/>
</dbReference>
<comment type="similarity">
    <text evidence="4">Belongs to the AAA ATPase family.</text>
</comment>
<keyword evidence="3" id="KW-0175">Coiled coil</keyword>
<feature type="domain" description="AAA+ ATPase" evidence="5">
    <location>
        <begin position="52"/>
        <end position="193"/>
    </location>
</feature>
<dbReference type="FunFam" id="3.40.50.300:FF:000661">
    <property type="entry name" value="calmodulin-interacting protein 111 isoform X1"/>
    <property type="match status" value="1"/>
</dbReference>